<evidence type="ECO:0000256" key="2">
    <source>
        <dbReference type="SAM" id="MobiDB-lite"/>
    </source>
</evidence>
<feature type="region of interest" description="Disordered" evidence="2">
    <location>
        <begin position="297"/>
        <end position="340"/>
    </location>
</feature>
<evidence type="ECO:0000313" key="5">
    <source>
        <dbReference type="Proteomes" id="UP000516437"/>
    </source>
</evidence>
<dbReference type="InterPro" id="IPR055414">
    <property type="entry name" value="LRR_R13L4/SHOC2-like"/>
</dbReference>
<accession>A0A6A1VW46</accession>
<dbReference type="SUPFAM" id="SSF52047">
    <property type="entry name" value="RNI-like"/>
    <property type="match status" value="1"/>
</dbReference>
<feature type="compositionally biased region" description="Basic and acidic residues" evidence="2">
    <location>
        <begin position="279"/>
        <end position="291"/>
    </location>
</feature>
<gene>
    <name evidence="4" type="ORF">CJ030_MR4G016012</name>
</gene>
<protein>
    <submittedName>
        <fullName evidence="4">Disease resistance RPP13-like protein 4</fullName>
    </submittedName>
</protein>
<dbReference type="Pfam" id="PF23598">
    <property type="entry name" value="LRR_14"/>
    <property type="match status" value="1"/>
</dbReference>
<feature type="region of interest" description="Disordered" evidence="2">
    <location>
        <begin position="272"/>
        <end position="291"/>
    </location>
</feature>
<dbReference type="EMBL" id="RXIC02000022">
    <property type="protein sequence ID" value="KAB1216975.1"/>
    <property type="molecule type" value="Genomic_DNA"/>
</dbReference>
<dbReference type="OrthoDB" id="1110401at2759"/>
<proteinExistence type="predicted"/>
<feature type="region of interest" description="Disordered" evidence="2">
    <location>
        <begin position="29"/>
        <end position="53"/>
    </location>
</feature>
<dbReference type="Gene3D" id="3.80.10.10">
    <property type="entry name" value="Ribonuclease Inhibitor"/>
    <property type="match status" value="1"/>
</dbReference>
<sequence length="445" mass="49956">MHPLVRSAVTVLSEKAGLLCYDKERAKPSPIHTEAVTTNQTPSQQGTDGNTDHEQAENLRILSSYLEERLTLFNVDEPFPDLRLEYLSREGQISVVDYLAKMKNLKVLYLGRWQESVQHHIEVDSTEFLKGLKGMEKLRFLSLQGISRITEVPSSIGKLFDLIILDLKACHNLEVLPAEIKHLAKLKYLDVSECYLLNRMPKGLSALSDLKVLKGFVIDDRHSGNSGTLKDLKGLLQLRKLSISTRNGNFPSPEDLDALNALHPKLEKLTIAWGGGSKPGDKTTEGKQDNRRKLWNCLGASKEGDTDPVALAPKGRSSEQQAGKDIPNLEQGNGAPSPSLKLGELEKLVLQCYPKSWTPKWLTPTSLGKLKKLYVRGGRLKSVGDSKWETIETLYLKFLPEVRMNWREMNEQFPALIHFETLKCPGITFCPCDENGVWPQDHLKN</sequence>
<dbReference type="PANTHER" id="PTHR47186">
    <property type="entry name" value="LEUCINE-RICH REPEAT-CONTAINING PROTEIN 57"/>
    <property type="match status" value="1"/>
</dbReference>
<evidence type="ECO:0000313" key="4">
    <source>
        <dbReference type="EMBL" id="KAB1216975.1"/>
    </source>
</evidence>
<comment type="caution">
    <text evidence="4">The sequence shown here is derived from an EMBL/GenBank/DDBJ whole genome shotgun (WGS) entry which is preliminary data.</text>
</comment>
<feature type="domain" description="Disease resistance R13L4/SHOC-2-like LRR" evidence="3">
    <location>
        <begin position="92"/>
        <end position="279"/>
    </location>
</feature>
<keyword evidence="5" id="KW-1185">Reference proteome</keyword>
<evidence type="ECO:0000256" key="1">
    <source>
        <dbReference type="ARBA" id="ARBA00022737"/>
    </source>
</evidence>
<dbReference type="AlphaFoldDB" id="A0A6A1VW46"/>
<organism evidence="4 5">
    <name type="scientific">Morella rubra</name>
    <name type="common">Chinese bayberry</name>
    <dbReference type="NCBI Taxonomy" id="262757"/>
    <lineage>
        <taxon>Eukaryota</taxon>
        <taxon>Viridiplantae</taxon>
        <taxon>Streptophyta</taxon>
        <taxon>Embryophyta</taxon>
        <taxon>Tracheophyta</taxon>
        <taxon>Spermatophyta</taxon>
        <taxon>Magnoliopsida</taxon>
        <taxon>eudicotyledons</taxon>
        <taxon>Gunneridae</taxon>
        <taxon>Pentapetalae</taxon>
        <taxon>rosids</taxon>
        <taxon>fabids</taxon>
        <taxon>Fagales</taxon>
        <taxon>Myricaceae</taxon>
        <taxon>Morella</taxon>
    </lineage>
</organism>
<dbReference type="InterPro" id="IPR032675">
    <property type="entry name" value="LRR_dom_sf"/>
</dbReference>
<evidence type="ECO:0000259" key="3">
    <source>
        <dbReference type="Pfam" id="PF23598"/>
    </source>
</evidence>
<dbReference type="PANTHER" id="PTHR47186:SF54">
    <property type="entry name" value="DISEASE RESISTANCE RPP13-LIKE PROTEIN 4"/>
    <property type="match status" value="1"/>
</dbReference>
<reference evidence="4 5" key="1">
    <citation type="journal article" date="2019" name="Plant Biotechnol. J.">
        <title>The red bayberry genome and genetic basis of sex determination.</title>
        <authorList>
            <person name="Jia H.M."/>
            <person name="Jia H.J."/>
            <person name="Cai Q.L."/>
            <person name="Wang Y."/>
            <person name="Zhao H.B."/>
            <person name="Yang W.F."/>
            <person name="Wang G.Y."/>
            <person name="Li Y.H."/>
            <person name="Zhan D.L."/>
            <person name="Shen Y.T."/>
            <person name="Niu Q.F."/>
            <person name="Chang L."/>
            <person name="Qiu J."/>
            <person name="Zhao L."/>
            <person name="Xie H.B."/>
            <person name="Fu W.Y."/>
            <person name="Jin J."/>
            <person name="Li X.W."/>
            <person name="Jiao Y."/>
            <person name="Zhou C.C."/>
            <person name="Tu T."/>
            <person name="Chai C.Y."/>
            <person name="Gao J.L."/>
            <person name="Fan L.J."/>
            <person name="van de Weg E."/>
            <person name="Wang J.Y."/>
            <person name="Gao Z.S."/>
        </authorList>
    </citation>
    <scope>NUCLEOTIDE SEQUENCE [LARGE SCALE GENOMIC DNA]</scope>
    <source>
        <tissue evidence="4">Leaves</tissue>
    </source>
</reference>
<keyword evidence="1" id="KW-0677">Repeat</keyword>
<name>A0A6A1VW46_9ROSI</name>
<feature type="compositionally biased region" description="Polar residues" evidence="2">
    <location>
        <begin position="35"/>
        <end position="49"/>
    </location>
</feature>
<dbReference type="Proteomes" id="UP000516437">
    <property type="component" value="Chromosome 4"/>
</dbReference>